<evidence type="ECO:0000256" key="1">
    <source>
        <dbReference type="ARBA" id="ARBA00004141"/>
    </source>
</evidence>
<dbReference type="PANTHER" id="PTHR38480">
    <property type="entry name" value="SLR0254 PROTEIN"/>
    <property type="match status" value="1"/>
</dbReference>
<dbReference type="Pfam" id="PF06271">
    <property type="entry name" value="RDD"/>
    <property type="match status" value="1"/>
</dbReference>
<dbReference type="PANTHER" id="PTHR38480:SF1">
    <property type="entry name" value="SLR0254 PROTEIN"/>
    <property type="match status" value="1"/>
</dbReference>
<evidence type="ECO:0000259" key="6">
    <source>
        <dbReference type="Pfam" id="PF06271"/>
    </source>
</evidence>
<name>A0A8A7K934_9FIRM</name>
<feature type="transmembrane region" description="Helical" evidence="5">
    <location>
        <begin position="32"/>
        <end position="54"/>
    </location>
</feature>
<dbReference type="KEGG" id="ifn:GM661_10150"/>
<evidence type="ECO:0000256" key="4">
    <source>
        <dbReference type="ARBA" id="ARBA00023136"/>
    </source>
</evidence>
<proteinExistence type="predicted"/>
<organism evidence="7 8">
    <name type="scientific">Iocasia fonsfrigidae</name>
    <dbReference type="NCBI Taxonomy" id="2682810"/>
    <lineage>
        <taxon>Bacteria</taxon>
        <taxon>Bacillati</taxon>
        <taxon>Bacillota</taxon>
        <taxon>Clostridia</taxon>
        <taxon>Halanaerobiales</taxon>
        <taxon>Halanaerobiaceae</taxon>
        <taxon>Iocasia</taxon>
    </lineage>
</organism>
<feature type="domain" description="RDD" evidence="6">
    <location>
        <begin position="19"/>
        <end position="148"/>
    </location>
</feature>
<dbReference type="EMBL" id="CP046640">
    <property type="protein sequence ID" value="QTL98313.1"/>
    <property type="molecule type" value="Genomic_DNA"/>
</dbReference>
<dbReference type="InterPro" id="IPR010432">
    <property type="entry name" value="RDD"/>
</dbReference>
<feature type="transmembrane region" description="Helical" evidence="5">
    <location>
        <begin position="119"/>
        <end position="136"/>
    </location>
</feature>
<evidence type="ECO:0000256" key="5">
    <source>
        <dbReference type="SAM" id="Phobius"/>
    </source>
</evidence>
<keyword evidence="3 5" id="KW-1133">Transmembrane helix</keyword>
<feature type="transmembrane region" description="Helical" evidence="5">
    <location>
        <begin position="60"/>
        <end position="82"/>
    </location>
</feature>
<keyword evidence="8" id="KW-1185">Reference proteome</keyword>
<gene>
    <name evidence="7" type="ORF">GM661_10150</name>
</gene>
<comment type="subcellular location">
    <subcellularLocation>
        <location evidence="1">Membrane</location>
        <topology evidence="1">Multi-pass membrane protein</topology>
    </subcellularLocation>
</comment>
<evidence type="ECO:0000256" key="3">
    <source>
        <dbReference type="ARBA" id="ARBA00022989"/>
    </source>
</evidence>
<accession>A0A8A7K934</accession>
<reference evidence="7" key="1">
    <citation type="submission" date="2019-12" db="EMBL/GenBank/DDBJ databases">
        <authorList>
            <person name="zhang j."/>
            <person name="sun C.M."/>
        </authorList>
    </citation>
    <scope>NUCLEOTIDE SEQUENCE</scope>
    <source>
        <strain evidence="7">NS-1</strain>
    </source>
</reference>
<evidence type="ECO:0000313" key="8">
    <source>
        <dbReference type="Proteomes" id="UP000665020"/>
    </source>
</evidence>
<dbReference type="GO" id="GO:0016020">
    <property type="term" value="C:membrane"/>
    <property type="evidence" value="ECO:0007669"/>
    <property type="project" value="UniProtKB-SubCell"/>
</dbReference>
<dbReference type="AlphaFoldDB" id="A0A8A7K934"/>
<dbReference type="Proteomes" id="UP000665020">
    <property type="component" value="Chromosome"/>
</dbReference>
<keyword evidence="2 5" id="KW-0812">Transmembrane</keyword>
<keyword evidence="4 5" id="KW-0472">Membrane</keyword>
<dbReference type="RefSeq" id="WP_230866754.1">
    <property type="nucleotide sequence ID" value="NZ_CP046640.1"/>
</dbReference>
<sequence>MKKIELTTPENIDVEYTLADLGSRVAAAVIDLAIQGFLLILLAIAIVLIVIYAPDFWDEYLAWIIAISILINAVISYAYYIFMELNMNGRTPGKKILKLRTIRNNGQPLTLKHSAIRNLFRVFLDMLGVGVVSIFFTKEHKRIGDFAASTIVVVENDIPYPLENLTEGSLFNSLHLSEEDNKLLQDYFVRKNIIINSSILKNKLEYYLTNKYENPDVLKNLGDIFSS</sequence>
<evidence type="ECO:0000313" key="7">
    <source>
        <dbReference type="EMBL" id="QTL98313.1"/>
    </source>
</evidence>
<protein>
    <recommendedName>
        <fullName evidence="6">RDD domain-containing protein</fullName>
    </recommendedName>
</protein>
<evidence type="ECO:0000256" key="2">
    <source>
        <dbReference type="ARBA" id="ARBA00022692"/>
    </source>
</evidence>